<accession>A0A8J3TI82</accession>
<dbReference type="InterPro" id="IPR002035">
    <property type="entry name" value="VWF_A"/>
</dbReference>
<dbReference type="PANTHER" id="PTHR35007">
    <property type="entry name" value="INTEGRAL MEMBRANE PROTEIN-RELATED"/>
    <property type="match status" value="1"/>
</dbReference>
<comment type="caution">
    <text evidence="9">The sequence shown here is derived from an EMBL/GenBank/DDBJ whole genome shotgun (WGS) entry which is preliminary data.</text>
</comment>
<keyword evidence="10" id="KW-1185">Reference proteome</keyword>
<dbReference type="SUPFAM" id="SSF53300">
    <property type="entry name" value="vWA-like"/>
    <property type="match status" value="1"/>
</dbReference>
<feature type="transmembrane region" description="Helical" evidence="6">
    <location>
        <begin position="317"/>
        <end position="342"/>
    </location>
</feature>
<evidence type="ECO:0000256" key="3">
    <source>
        <dbReference type="ARBA" id="ARBA00022692"/>
    </source>
</evidence>
<evidence type="ECO:0000256" key="2">
    <source>
        <dbReference type="ARBA" id="ARBA00022475"/>
    </source>
</evidence>
<protein>
    <recommendedName>
        <fullName evidence="8">VWFA domain-containing protein</fullName>
    </recommendedName>
</protein>
<dbReference type="RefSeq" id="WP_168115794.1">
    <property type="nucleotide sequence ID" value="NZ_BOON01000054.1"/>
</dbReference>
<keyword evidence="7" id="KW-0732">Signal</keyword>
<dbReference type="InterPro" id="IPR042094">
    <property type="entry name" value="T2SS_GspF_sf"/>
</dbReference>
<evidence type="ECO:0000256" key="1">
    <source>
        <dbReference type="ARBA" id="ARBA00004651"/>
    </source>
</evidence>
<feature type="domain" description="VWFA" evidence="8">
    <location>
        <begin position="92"/>
        <end position="254"/>
    </location>
</feature>
<organism evidence="9 10">
    <name type="scientific">Planosporangium mesophilum</name>
    <dbReference type="NCBI Taxonomy" id="689768"/>
    <lineage>
        <taxon>Bacteria</taxon>
        <taxon>Bacillati</taxon>
        <taxon>Actinomycetota</taxon>
        <taxon>Actinomycetes</taxon>
        <taxon>Micromonosporales</taxon>
        <taxon>Micromonosporaceae</taxon>
        <taxon>Planosporangium</taxon>
    </lineage>
</organism>
<dbReference type="Gene3D" id="3.40.50.410">
    <property type="entry name" value="von Willebrand factor, type A domain"/>
    <property type="match status" value="1"/>
</dbReference>
<evidence type="ECO:0000256" key="7">
    <source>
        <dbReference type="SAM" id="SignalP"/>
    </source>
</evidence>
<dbReference type="PANTHER" id="PTHR35007:SF1">
    <property type="entry name" value="PILUS ASSEMBLY PROTEIN"/>
    <property type="match status" value="1"/>
</dbReference>
<name>A0A8J3TI82_9ACTN</name>
<dbReference type="CDD" id="cd00198">
    <property type="entry name" value="vWFA"/>
    <property type="match status" value="1"/>
</dbReference>
<keyword evidence="4 6" id="KW-1133">Transmembrane helix</keyword>
<feature type="chain" id="PRO_5035287180" description="VWFA domain-containing protein" evidence="7">
    <location>
        <begin position="27"/>
        <end position="636"/>
    </location>
</feature>
<dbReference type="InterPro" id="IPR036465">
    <property type="entry name" value="vWFA_dom_sf"/>
</dbReference>
<gene>
    <name evidence="9" type="ORF">Pme01_52140</name>
</gene>
<evidence type="ECO:0000256" key="6">
    <source>
        <dbReference type="SAM" id="Phobius"/>
    </source>
</evidence>
<evidence type="ECO:0000256" key="5">
    <source>
        <dbReference type="ARBA" id="ARBA00023136"/>
    </source>
</evidence>
<feature type="signal peptide" evidence="7">
    <location>
        <begin position="1"/>
        <end position="26"/>
    </location>
</feature>
<comment type="subcellular location">
    <subcellularLocation>
        <location evidence="1">Cell membrane</location>
        <topology evidence="1">Multi-pass membrane protein</topology>
    </subcellularLocation>
</comment>
<keyword evidence="2" id="KW-1003">Cell membrane</keyword>
<reference evidence="9" key="1">
    <citation type="submission" date="2021-01" db="EMBL/GenBank/DDBJ databases">
        <title>Whole genome shotgun sequence of Planosporangium mesophilum NBRC 109066.</title>
        <authorList>
            <person name="Komaki H."/>
            <person name="Tamura T."/>
        </authorList>
    </citation>
    <scope>NUCLEOTIDE SEQUENCE</scope>
    <source>
        <strain evidence="9">NBRC 109066</strain>
    </source>
</reference>
<feature type="transmembrane region" description="Helical" evidence="6">
    <location>
        <begin position="435"/>
        <end position="452"/>
    </location>
</feature>
<dbReference type="SMART" id="SM00327">
    <property type="entry name" value="VWA"/>
    <property type="match status" value="1"/>
</dbReference>
<evidence type="ECO:0000259" key="8">
    <source>
        <dbReference type="PROSITE" id="PS50234"/>
    </source>
</evidence>
<dbReference type="InterPro" id="IPR018076">
    <property type="entry name" value="T2SS_GspF_dom"/>
</dbReference>
<evidence type="ECO:0000256" key="4">
    <source>
        <dbReference type="ARBA" id="ARBA00022989"/>
    </source>
</evidence>
<dbReference type="Pfam" id="PF00482">
    <property type="entry name" value="T2SSF"/>
    <property type="match status" value="1"/>
</dbReference>
<dbReference type="Pfam" id="PF13519">
    <property type="entry name" value="VWA_2"/>
    <property type="match status" value="1"/>
</dbReference>
<dbReference type="GO" id="GO:0005886">
    <property type="term" value="C:plasma membrane"/>
    <property type="evidence" value="ECO:0007669"/>
    <property type="project" value="UniProtKB-SubCell"/>
</dbReference>
<feature type="transmembrane region" description="Helical" evidence="6">
    <location>
        <begin position="410"/>
        <end position="429"/>
    </location>
</feature>
<evidence type="ECO:0000313" key="10">
    <source>
        <dbReference type="Proteomes" id="UP000599074"/>
    </source>
</evidence>
<feature type="transmembrane region" description="Helical" evidence="6">
    <location>
        <begin position="577"/>
        <end position="596"/>
    </location>
</feature>
<dbReference type="PROSITE" id="PS50234">
    <property type="entry name" value="VWFA"/>
    <property type="match status" value="1"/>
</dbReference>
<dbReference type="EMBL" id="BOON01000054">
    <property type="protein sequence ID" value="GII25617.1"/>
    <property type="molecule type" value="Genomic_DNA"/>
</dbReference>
<dbReference type="AlphaFoldDB" id="A0A8J3TI82"/>
<dbReference type="Gene3D" id="1.20.81.30">
    <property type="entry name" value="Type II secretion system (T2SS), domain F"/>
    <property type="match status" value="1"/>
</dbReference>
<keyword evidence="5 6" id="KW-0472">Membrane</keyword>
<dbReference type="Proteomes" id="UP000599074">
    <property type="component" value="Unassembled WGS sequence"/>
</dbReference>
<sequence>MTRWPRWLVAGLLVGAGLLGAAPAAAEPDSPLAVSDVRTSDGELSFTLTAHGLPPGAELDGSGLTVDLDGTPVRATVVPAPEPSPTAAPERTVVLVLDTSGSMEGARLTAAKAAAGGYADALPADVRLGLVSVSDRPATVLEPSADRTAFRAAVAGLKARGGTALYDGVRQAAGLLTGGGQRRIVVLSDGVDTNSTAPPAAVGAQLAGAGITLDGIAYGPDASSPAMTALATGTGGRMVTAGDAASLRTAFAGIAAALRPPVAAVTVTVPGRLAGADATLHVALTAGGTTLTSAATSVSLPAGPGPVAVSVPRSPRWPLYLGLAATVVAVPLAAFAGMYLLVRRSTVRTRLRQLDSFGSAAGPALRAREESSVLRAALSASEYAITRRGLGGRIQADLDRAGINLRPAEWMLARAGGAALSGVLFAVLLPWLLGLLLGAAVGWLGTGLYRRLRAARRARRFNDELPDALQLVVSALRSGFSFPQAIAALVAEGDEAVSGEFGRALAETRLGGELEEALLRVAERNSSDDLAWLVMAIRVQREVGGGLSEVLETAVETMRERGRLRRHVRALSAEGRLSAWVLVAMPVVLAAFMFATRREYLRPLYTTPLGLMMLVGSVLMMGFGTFWMTRVIKVEV</sequence>
<evidence type="ECO:0000313" key="9">
    <source>
        <dbReference type="EMBL" id="GII25617.1"/>
    </source>
</evidence>
<feature type="transmembrane region" description="Helical" evidence="6">
    <location>
        <begin position="608"/>
        <end position="628"/>
    </location>
</feature>
<keyword evidence="3 6" id="KW-0812">Transmembrane</keyword>
<proteinExistence type="predicted"/>